<feature type="transmembrane region" description="Helical" evidence="1">
    <location>
        <begin position="322"/>
        <end position="340"/>
    </location>
</feature>
<name>A0A495K6S8_WILMA</name>
<feature type="transmembrane region" description="Helical" evidence="1">
    <location>
        <begin position="229"/>
        <end position="246"/>
    </location>
</feature>
<dbReference type="RefSeq" id="WP_245969088.1">
    <property type="nucleotide sequence ID" value="NZ_CBCRXS010000008.1"/>
</dbReference>
<organism evidence="2 3">
    <name type="scientific">Williamsia marianensis</name>
    <dbReference type="NCBI Taxonomy" id="85044"/>
    <lineage>
        <taxon>Bacteria</taxon>
        <taxon>Bacillati</taxon>
        <taxon>Actinomycetota</taxon>
        <taxon>Actinomycetes</taxon>
        <taxon>Mycobacteriales</taxon>
        <taxon>Nocardiaceae</taxon>
        <taxon>Williamsia</taxon>
    </lineage>
</organism>
<dbReference type="AlphaFoldDB" id="A0A495K6S8"/>
<accession>A0A495K6S8</accession>
<evidence type="ECO:0000256" key="1">
    <source>
        <dbReference type="SAM" id="Phobius"/>
    </source>
</evidence>
<feature type="transmembrane region" description="Helical" evidence="1">
    <location>
        <begin position="297"/>
        <end position="315"/>
    </location>
</feature>
<feature type="transmembrane region" description="Helical" evidence="1">
    <location>
        <begin position="115"/>
        <end position="137"/>
    </location>
</feature>
<sequence>MLTVKPSARTVVWIALALIAVQTVIRIWLVARGYFYWDDLILIGRASTESIWSWSYLMQDHDGHLMPGAFLVAGVITELSPLNWAIPAVTLVVGQLAVSLAVLRMVVVIAGRVRPILLVPLVFFLFTPMTVPAYTWWAAGLNTLPLQFAMAVVVADVVQLCRGQVADRRRVIIRSLVVFVVALAFFEKSLLILPVAAVAAVLWVHVNSSAEGPGLMRPIRTAWSAARELWIAMAAVAAGWMVLYFASTSIADGHSIGQAMSLTWRSINRGLVPAGVGGPWFWTRWLPSPPMAQPHDWMIAAGWVVLIAAVAYVLWARRGAALVLVAVFAYVVVLQIPLFWSRTSEFTSLELAQTLRYLPDTALVITVAMALLVSAPRRRRSSAGAPGHSRRSAALPARSATIAAAVVGVAYIGSSLVSTAEFADEWNSSPTEEYMANARASLAQAAGTRMLDHALPLLVILPVTYPDNQVGKVFAALDQRPTIGPWTDKLQVLDDQGHLVSGDVTAARTFGEGAGACDRPEITGPSSIPLNGPLLDWTWVVALPYCANTDGTVRIGLAEDSSLEVPVKAGLHTVFVQVEGSGFEVQLRPVTPGLQLHVGQGRVGELVRAP</sequence>
<feature type="transmembrane region" description="Helical" evidence="1">
    <location>
        <begin position="12"/>
        <end position="31"/>
    </location>
</feature>
<feature type="transmembrane region" description="Helical" evidence="1">
    <location>
        <begin position="84"/>
        <end position="103"/>
    </location>
</feature>
<keyword evidence="1" id="KW-0472">Membrane</keyword>
<gene>
    <name evidence="2" type="ORF">DFJ75_3314</name>
</gene>
<feature type="transmembrane region" description="Helical" evidence="1">
    <location>
        <begin position="395"/>
        <end position="413"/>
    </location>
</feature>
<feature type="transmembrane region" description="Helical" evidence="1">
    <location>
        <begin position="355"/>
        <end position="374"/>
    </location>
</feature>
<feature type="transmembrane region" description="Helical" evidence="1">
    <location>
        <begin position="143"/>
        <end position="161"/>
    </location>
</feature>
<evidence type="ECO:0000313" key="2">
    <source>
        <dbReference type="EMBL" id="RKR96465.1"/>
    </source>
</evidence>
<reference evidence="2 3" key="1">
    <citation type="submission" date="2018-10" db="EMBL/GenBank/DDBJ databases">
        <title>Sequencing the genomes of 1000 actinobacteria strains.</title>
        <authorList>
            <person name="Klenk H.-P."/>
        </authorList>
    </citation>
    <scope>NUCLEOTIDE SEQUENCE [LARGE SCALE GENOMIC DNA]</scope>
    <source>
        <strain evidence="2 3">DSM 44343</strain>
    </source>
</reference>
<comment type="caution">
    <text evidence="2">The sequence shown here is derived from an EMBL/GenBank/DDBJ whole genome shotgun (WGS) entry which is preliminary data.</text>
</comment>
<dbReference type="Proteomes" id="UP000274762">
    <property type="component" value="Unassembled WGS sequence"/>
</dbReference>
<keyword evidence="1" id="KW-1133">Transmembrane helix</keyword>
<protein>
    <submittedName>
        <fullName evidence="2">Uncharacterized protein</fullName>
    </submittedName>
</protein>
<proteinExistence type="predicted"/>
<feature type="transmembrane region" description="Helical" evidence="1">
    <location>
        <begin position="173"/>
        <end position="206"/>
    </location>
</feature>
<dbReference type="EMBL" id="RBKV01000001">
    <property type="protein sequence ID" value="RKR96465.1"/>
    <property type="molecule type" value="Genomic_DNA"/>
</dbReference>
<evidence type="ECO:0000313" key="3">
    <source>
        <dbReference type="Proteomes" id="UP000274762"/>
    </source>
</evidence>
<keyword evidence="1" id="KW-0812">Transmembrane</keyword>